<evidence type="ECO:0000256" key="5">
    <source>
        <dbReference type="ARBA" id="ARBA00022691"/>
    </source>
</evidence>
<dbReference type="Pfam" id="PF01795">
    <property type="entry name" value="Methyltransf_5"/>
    <property type="match status" value="1"/>
</dbReference>
<evidence type="ECO:0000313" key="8">
    <source>
        <dbReference type="Proteomes" id="UP000005744"/>
    </source>
</evidence>
<keyword evidence="2 6" id="KW-0698">rRNA processing</keyword>
<dbReference type="PANTHER" id="PTHR11265">
    <property type="entry name" value="S-ADENOSYL-METHYLTRANSFERASE MRAW"/>
    <property type="match status" value="1"/>
</dbReference>
<dbReference type="NCBIfam" id="TIGR00006">
    <property type="entry name" value="16S rRNA (cytosine(1402)-N(4))-methyltransferase RsmH"/>
    <property type="match status" value="1"/>
</dbReference>
<feature type="binding site" evidence="6">
    <location>
        <position position="53"/>
    </location>
    <ligand>
        <name>S-adenosyl-L-methionine</name>
        <dbReference type="ChEBI" id="CHEBI:59789"/>
    </ligand>
</feature>
<dbReference type="eggNOG" id="COG0275">
    <property type="taxonomic scope" value="Bacteria"/>
</dbReference>
<keyword evidence="6" id="KW-0963">Cytoplasm</keyword>
<accession>I3CKQ0</accession>
<dbReference type="Proteomes" id="UP000005744">
    <property type="component" value="Unassembled WGS sequence"/>
</dbReference>
<dbReference type="OrthoDB" id="9806637at2"/>
<dbReference type="InterPro" id="IPR029063">
    <property type="entry name" value="SAM-dependent_MTases_sf"/>
</dbReference>
<dbReference type="InterPro" id="IPR023397">
    <property type="entry name" value="SAM-dep_MeTrfase_MraW_recog"/>
</dbReference>
<keyword evidence="5 6" id="KW-0949">S-adenosyl-L-methionine</keyword>
<name>I3CKQ0_9GAMM</name>
<dbReference type="Gene3D" id="3.40.50.150">
    <property type="entry name" value="Vaccinia Virus protein VP39"/>
    <property type="match status" value="1"/>
</dbReference>
<reference evidence="7 8" key="1">
    <citation type="submission" date="2011-11" db="EMBL/GenBank/DDBJ databases">
        <title>Improved High-Quality Draft sequence of Beggiatoa alba B18lD.</title>
        <authorList>
            <consortium name="US DOE Joint Genome Institute"/>
            <person name="Lucas S."/>
            <person name="Han J."/>
            <person name="Lapidus A."/>
            <person name="Cheng J.-F."/>
            <person name="Goodwin L."/>
            <person name="Pitluck S."/>
            <person name="Peters L."/>
            <person name="Mikhailova N."/>
            <person name="Held B."/>
            <person name="Detter J.C."/>
            <person name="Han C."/>
            <person name="Tapia R."/>
            <person name="Land M."/>
            <person name="Hauser L."/>
            <person name="Kyrpides N."/>
            <person name="Ivanova N."/>
            <person name="Pagani I."/>
            <person name="Samuel K."/>
            <person name="Teske A."/>
            <person name="Mueller J."/>
            <person name="Woyke T."/>
        </authorList>
    </citation>
    <scope>NUCLEOTIDE SEQUENCE [LARGE SCALE GENOMIC DNA]</scope>
    <source>
        <strain evidence="7 8">B18LD</strain>
    </source>
</reference>
<sequence length="308" mass="34220">MTTEHRSVLLQEAIDALNIQADGIYIDGTFGRGGHSRAILARLSARGRLIALDQDPDAVSVGQALQQSDARFSIEHTPFMDLQKVVEARQLQGKINGILLDLGVSSPQLDTPERGFSFMRDGVLDMRMDTSSGEPVSAWLARAGEKDIADILKNYGEERHARRIARAIVSARTQKPLTHTVQLAEIIRTAHPAWEVDKHPATRSFQALRIFINRELAQIEAVLPQALAVLAKQGRLAVISFHSLEDRIIKRFFRDEAKGDPYPPNFPIPAHLLNPTVRLVGKAIYPSDAEIDENPRARSAVLRIAERL</sequence>
<evidence type="ECO:0000256" key="3">
    <source>
        <dbReference type="ARBA" id="ARBA00022603"/>
    </source>
</evidence>
<dbReference type="GO" id="GO:0070475">
    <property type="term" value="P:rRNA base methylation"/>
    <property type="evidence" value="ECO:0007669"/>
    <property type="project" value="UniProtKB-UniRule"/>
</dbReference>
<feature type="binding site" evidence="6">
    <location>
        <begin position="33"/>
        <end position="35"/>
    </location>
    <ligand>
        <name>S-adenosyl-L-methionine</name>
        <dbReference type="ChEBI" id="CHEBI:59789"/>
    </ligand>
</feature>
<gene>
    <name evidence="6" type="primary">rsmH</name>
    <name evidence="7" type="ORF">BegalDRAFT_3375</name>
</gene>
<dbReference type="Gene3D" id="1.10.150.170">
    <property type="entry name" value="Putative methyltransferase TM0872, insert domain"/>
    <property type="match status" value="1"/>
</dbReference>
<keyword evidence="4 6" id="KW-0808">Transferase</keyword>
<dbReference type="EMBL" id="JH600070">
    <property type="protein sequence ID" value="EIJ44193.1"/>
    <property type="molecule type" value="Genomic_DNA"/>
</dbReference>
<evidence type="ECO:0000256" key="6">
    <source>
        <dbReference type="HAMAP-Rule" id="MF_01007"/>
    </source>
</evidence>
<organism evidence="7 8">
    <name type="scientific">Beggiatoa alba B18LD</name>
    <dbReference type="NCBI Taxonomy" id="395493"/>
    <lineage>
        <taxon>Bacteria</taxon>
        <taxon>Pseudomonadati</taxon>
        <taxon>Pseudomonadota</taxon>
        <taxon>Gammaproteobacteria</taxon>
        <taxon>Thiotrichales</taxon>
        <taxon>Thiotrichaceae</taxon>
        <taxon>Beggiatoa</taxon>
    </lineage>
</organism>
<evidence type="ECO:0000256" key="1">
    <source>
        <dbReference type="ARBA" id="ARBA00010396"/>
    </source>
</evidence>
<dbReference type="PANTHER" id="PTHR11265:SF0">
    <property type="entry name" value="12S RRNA N4-METHYLCYTIDINE METHYLTRANSFERASE"/>
    <property type="match status" value="1"/>
</dbReference>
<dbReference type="GO" id="GO:0071424">
    <property type="term" value="F:rRNA (cytosine-N4-)-methyltransferase activity"/>
    <property type="evidence" value="ECO:0007669"/>
    <property type="project" value="UniProtKB-UniRule"/>
</dbReference>
<dbReference type="SUPFAM" id="SSF81799">
    <property type="entry name" value="Putative methyltransferase TM0872, insert domain"/>
    <property type="match status" value="1"/>
</dbReference>
<comment type="similarity">
    <text evidence="1 6">Belongs to the methyltransferase superfamily. RsmH family.</text>
</comment>
<dbReference type="HAMAP" id="MF_01007">
    <property type="entry name" value="16SrRNA_methyltr_H"/>
    <property type="match status" value="1"/>
</dbReference>
<keyword evidence="8" id="KW-1185">Reference proteome</keyword>
<evidence type="ECO:0000256" key="4">
    <source>
        <dbReference type="ARBA" id="ARBA00022679"/>
    </source>
</evidence>
<keyword evidence="3 6" id="KW-0489">Methyltransferase</keyword>
<dbReference type="GO" id="GO:0005737">
    <property type="term" value="C:cytoplasm"/>
    <property type="evidence" value="ECO:0007669"/>
    <property type="project" value="UniProtKB-SubCell"/>
</dbReference>
<proteinExistence type="inferred from homology"/>
<comment type="catalytic activity">
    <reaction evidence="6">
        <text>cytidine(1402) in 16S rRNA + S-adenosyl-L-methionine = N(4)-methylcytidine(1402) in 16S rRNA + S-adenosyl-L-homocysteine + H(+)</text>
        <dbReference type="Rhea" id="RHEA:42928"/>
        <dbReference type="Rhea" id="RHEA-COMP:10286"/>
        <dbReference type="Rhea" id="RHEA-COMP:10287"/>
        <dbReference type="ChEBI" id="CHEBI:15378"/>
        <dbReference type="ChEBI" id="CHEBI:57856"/>
        <dbReference type="ChEBI" id="CHEBI:59789"/>
        <dbReference type="ChEBI" id="CHEBI:74506"/>
        <dbReference type="ChEBI" id="CHEBI:82748"/>
        <dbReference type="EC" id="2.1.1.199"/>
    </reaction>
</comment>
<dbReference type="STRING" id="395493.BegalDRAFT_3375"/>
<dbReference type="PIRSF" id="PIRSF004486">
    <property type="entry name" value="MraW"/>
    <property type="match status" value="1"/>
</dbReference>
<comment type="subcellular location">
    <subcellularLocation>
        <location evidence="6">Cytoplasm</location>
    </subcellularLocation>
</comment>
<dbReference type="SUPFAM" id="SSF53335">
    <property type="entry name" value="S-adenosyl-L-methionine-dependent methyltransferases"/>
    <property type="match status" value="1"/>
</dbReference>
<dbReference type="EC" id="2.1.1.199" evidence="6"/>
<dbReference type="RefSeq" id="WP_002692034.1">
    <property type="nucleotide sequence ID" value="NZ_JH600070.1"/>
</dbReference>
<dbReference type="HOGENOM" id="CLU_038422_2_0_6"/>
<evidence type="ECO:0000313" key="7">
    <source>
        <dbReference type="EMBL" id="EIJ44193.1"/>
    </source>
</evidence>
<comment type="function">
    <text evidence="6">Specifically methylates the N4 position of cytidine in position 1402 (C1402) of 16S rRNA.</text>
</comment>
<dbReference type="InterPro" id="IPR002903">
    <property type="entry name" value="RsmH"/>
</dbReference>
<feature type="binding site" evidence="6">
    <location>
        <position position="101"/>
    </location>
    <ligand>
        <name>S-adenosyl-L-methionine</name>
        <dbReference type="ChEBI" id="CHEBI:59789"/>
    </ligand>
</feature>
<protein>
    <recommendedName>
        <fullName evidence="6">Ribosomal RNA small subunit methyltransferase H</fullName>
        <ecNumber evidence="6">2.1.1.199</ecNumber>
    </recommendedName>
    <alternativeName>
        <fullName evidence="6">16S rRNA m(4)C1402 methyltransferase</fullName>
    </alternativeName>
    <alternativeName>
        <fullName evidence="6">rRNA (cytosine-N(4)-)-methyltransferase RsmH</fullName>
    </alternativeName>
</protein>
<dbReference type="AlphaFoldDB" id="I3CKQ0"/>
<feature type="binding site" evidence="6">
    <location>
        <position position="108"/>
    </location>
    <ligand>
        <name>S-adenosyl-L-methionine</name>
        <dbReference type="ChEBI" id="CHEBI:59789"/>
    </ligand>
</feature>
<feature type="binding site" evidence="6">
    <location>
        <position position="79"/>
    </location>
    <ligand>
        <name>S-adenosyl-L-methionine</name>
        <dbReference type="ChEBI" id="CHEBI:59789"/>
    </ligand>
</feature>
<evidence type="ECO:0000256" key="2">
    <source>
        <dbReference type="ARBA" id="ARBA00022552"/>
    </source>
</evidence>